<dbReference type="RefSeq" id="WP_306736689.1">
    <property type="nucleotide sequence ID" value="NZ_JANHAX010000005.1"/>
</dbReference>
<evidence type="ECO:0000256" key="4">
    <source>
        <dbReference type="ARBA" id="ARBA00066616"/>
    </source>
</evidence>
<dbReference type="SUPFAM" id="SSF56801">
    <property type="entry name" value="Acetyl-CoA synthetase-like"/>
    <property type="match status" value="1"/>
</dbReference>
<dbReference type="PROSITE" id="PS00455">
    <property type="entry name" value="AMP_BINDING"/>
    <property type="match status" value="1"/>
</dbReference>
<dbReference type="Pfam" id="PF00501">
    <property type="entry name" value="AMP-binding"/>
    <property type="match status" value="1"/>
</dbReference>
<dbReference type="Gene3D" id="3.40.50.12780">
    <property type="entry name" value="N-terminal domain of ligase-like"/>
    <property type="match status" value="1"/>
</dbReference>
<dbReference type="EMBL" id="JANHAX010000005">
    <property type="protein sequence ID" value="MDQ2091400.1"/>
    <property type="molecule type" value="Genomic_DNA"/>
</dbReference>
<evidence type="ECO:0000256" key="3">
    <source>
        <dbReference type="ARBA" id="ARBA00051915"/>
    </source>
</evidence>
<dbReference type="Gene3D" id="3.30.300.30">
    <property type="match status" value="1"/>
</dbReference>
<comment type="similarity">
    <text evidence="1">Belongs to the ATP-dependent AMP-binding enzyme family.</text>
</comment>
<dbReference type="InterPro" id="IPR025110">
    <property type="entry name" value="AMP-bd_C"/>
</dbReference>
<evidence type="ECO:0000259" key="7">
    <source>
        <dbReference type="Pfam" id="PF13193"/>
    </source>
</evidence>
<dbReference type="PANTHER" id="PTHR43201:SF5">
    <property type="entry name" value="MEDIUM-CHAIN ACYL-COA LIGASE ACSF2, MITOCHONDRIAL"/>
    <property type="match status" value="1"/>
</dbReference>
<dbReference type="InterPro" id="IPR042099">
    <property type="entry name" value="ANL_N_sf"/>
</dbReference>
<evidence type="ECO:0000256" key="5">
    <source>
        <dbReference type="ARBA" id="ARBA00067668"/>
    </source>
</evidence>
<dbReference type="InterPro" id="IPR045851">
    <property type="entry name" value="AMP-bd_C_sf"/>
</dbReference>
<organism evidence="8 9">
    <name type="scientific">Marimonas arenosa</name>
    <dbReference type="NCBI Taxonomy" id="1795305"/>
    <lineage>
        <taxon>Bacteria</taxon>
        <taxon>Pseudomonadati</taxon>
        <taxon>Pseudomonadota</taxon>
        <taxon>Alphaproteobacteria</taxon>
        <taxon>Rhodobacterales</taxon>
        <taxon>Paracoccaceae</taxon>
        <taxon>Marimonas</taxon>
    </lineage>
</organism>
<dbReference type="InterPro" id="IPR000873">
    <property type="entry name" value="AMP-dep_synth/lig_dom"/>
</dbReference>
<dbReference type="AlphaFoldDB" id="A0AAE4B5J1"/>
<name>A0AAE4B5J1_9RHOB</name>
<keyword evidence="9" id="KW-1185">Reference proteome</keyword>
<feature type="domain" description="AMP-dependent synthetase/ligase" evidence="6">
    <location>
        <begin position="8"/>
        <end position="367"/>
    </location>
</feature>
<sequence>MNIGLYLQRIAQVHGDRPALFSGREAVADYAGFYARAMQLAGWLTARGIGPGDRVAIFMKNVPDYLIVQYGIWLAGAVAVPINAKLHGREAAWIIENAEAGVSFASPGLSAALVEAGAGSEIVCLSSEPFAEIAAAVPLAAPVSRGADDLAWLFYTSGTTGRPKGVMITHRMLTNMALSYFVDVDQVHPEDTALYAAPLSHGAGIYNIMHVMVGAKHACPASGGFDEAEIFDLAAHHDRVHMFAAPTMVKRMTDAAKRVGARGEGLRTIVYGGGPMYLADIVEAVDWFGEVFVQIYGQGECPMAISALSRGDVSDRAHPRWRERLGSVGRAQSVVEVRIGDADGNPVAPDAPGEIMVRGDVVMPGYWQNPEATAKTLVNGWLRTGDVGSMDADGYVTMRDRSKDMIISGGTNIYPREVEEVLLEMPELSEVSVVGRPHPEWGEDVVAFVVMEPGHALDEAALDAHCLANIARFKRPKAYFVLGELPKNNYGKVLKTKLREMLEDVAND</sequence>
<dbReference type="Proteomes" id="UP001226762">
    <property type="component" value="Unassembled WGS sequence"/>
</dbReference>
<dbReference type="GO" id="GO:0006631">
    <property type="term" value="P:fatty acid metabolic process"/>
    <property type="evidence" value="ECO:0007669"/>
    <property type="project" value="TreeGrafter"/>
</dbReference>
<dbReference type="InterPro" id="IPR020845">
    <property type="entry name" value="AMP-binding_CS"/>
</dbReference>
<proteinExistence type="inferred from homology"/>
<dbReference type="PANTHER" id="PTHR43201">
    <property type="entry name" value="ACYL-COA SYNTHETASE"/>
    <property type="match status" value="1"/>
</dbReference>
<dbReference type="FunFam" id="3.30.300.30:FF:000008">
    <property type="entry name" value="2,3-dihydroxybenzoate-AMP ligase"/>
    <property type="match status" value="1"/>
</dbReference>
<dbReference type="InterPro" id="IPR020459">
    <property type="entry name" value="AMP-binding"/>
</dbReference>
<evidence type="ECO:0000256" key="2">
    <source>
        <dbReference type="ARBA" id="ARBA00022598"/>
    </source>
</evidence>
<reference evidence="8" key="2">
    <citation type="submission" date="2023-02" db="EMBL/GenBank/DDBJ databases">
        <title>'Rhodoalgimonas zhirmunskyi' gen. nov., isolated from a red alga.</title>
        <authorList>
            <person name="Nedashkovskaya O.I."/>
            <person name="Otstavnykh N.Y."/>
            <person name="Bystritskaya E.P."/>
            <person name="Balabanova L.A."/>
            <person name="Isaeva M.P."/>
        </authorList>
    </citation>
    <scope>NUCLEOTIDE SEQUENCE</scope>
    <source>
        <strain evidence="8">KCTC 52189</strain>
    </source>
</reference>
<dbReference type="Pfam" id="PF13193">
    <property type="entry name" value="AMP-binding_C"/>
    <property type="match status" value="1"/>
</dbReference>
<dbReference type="PRINTS" id="PR00154">
    <property type="entry name" value="AMPBINDING"/>
</dbReference>
<gene>
    <name evidence="8" type="ORF">NO357_15985</name>
</gene>
<evidence type="ECO:0000256" key="1">
    <source>
        <dbReference type="ARBA" id="ARBA00006432"/>
    </source>
</evidence>
<evidence type="ECO:0000259" key="6">
    <source>
        <dbReference type="Pfam" id="PF00501"/>
    </source>
</evidence>
<comment type="catalytic activity">
    <reaction evidence="3">
        <text>3-(methylsulfanyl)propanoate + ATP + CoA = 3-(methylsulfanyl)propanoyl-CoA + AMP + diphosphate</text>
        <dbReference type="Rhea" id="RHEA:43052"/>
        <dbReference type="ChEBI" id="CHEBI:30616"/>
        <dbReference type="ChEBI" id="CHEBI:33019"/>
        <dbReference type="ChEBI" id="CHEBI:49016"/>
        <dbReference type="ChEBI" id="CHEBI:57287"/>
        <dbReference type="ChEBI" id="CHEBI:82815"/>
        <dbReference type="ChEBI" id="CHEBI:456215"/>
        <dbReference type="EC" id="6.2.1.44"/>
    </reaction>
    <physiologicalReaction direction="left-to-right" evidence="3">
        <dbReference type="Rhea" id="RHEA:43053"/>
    </physiologicalReaction>
</comment>
<dbReference type="EC" id="6.2.1.44" evidence="4"/>
<evidence type="ECO:0000313" key="8">
    <source>
        <dbReference type="EMBL" id="MDQ2091400.1"/>
    </source>
</evidence>
<comment type="caution">
    <text evidence="8">The sequence shown here is derived from an EMBL/GenBank/DDBJ whole genome shotgun (WGS) entry which is preliminary data.</text>
</comment>
<keyword evidence="2" id="KW-0436">Ligase</keyword>
<feature type="domain" description="AMP-binding enzyme C-terminal" evidence="7">
    <location>
        <begin position="417"/>
        <end position="492"/>
    </location>
</feature>
<accession>A0AAE4B5J1</accession>
<protein>
    <recommendedName>
        <fullName evidence="5">3-methylmercaptopropionyl-CoA ligase</fullName>
        <ecNumber evidence="4">6.2.1.44</ecNumber>
    </recommendedName>
</protein>
<dbReference type="GO" id="GO:0031956">
    <property type="term" value="F:medium-chain fatty acid-CoA ligase activity"/>
    <property type="evidence" value="ECO:0007669"/>
    <property type="project" value="TreeGrafter"/>
</dbReference>
<evidence type="ECO:0000313" key="9">
    <source>
        <dbReference type="Proteomes" id="UP001226762"/>
    </source>
</evidence>
<reference evidence="8" key="1">
    <citation type="submission" date="2022-07" db="EMBL/GenBank/DDBJ databases">
        <authorList>
            <person name="Otstavnykh N."/>
            <person name="Isaeva M."/>
            <person name="Bystritskaya E."/>
        </authorList>
    </citation>
    <scope>NUCLEOTIDE SEQUENCE</scope>
    <source>
        <strain evidence="8">KCTC 52189</strain>
    </source>
</reference>